<organism evidence="19 20">
    <name type="scientific">Deinococcus radiodurans (strain ATCC 13939 / DSM 20539 / JCM 16871 / CCUG 27074 / LMG 4051 / NBRC 15346 / NCIMB 9279 / VKM B-1422 / R1)</name>
    <dbReference type="NCBI Taxonomy" id="243230"/>
    <lineage>
        <taxon>Bacteria</taxon>
        <taxon>Thermotogati</taxon>
        <taxon>Deinococcota</taxon>
        <taxon>Deinococci</taxon>
        <taxon>Deinococcales</taxon>
        <taxon>Deinococcaceae</taxon>
        <taxon>Deinococcus</taxon>
    </lineage>
</organism>
<feature type="binding site" evidence="21 22">
    <location>
        <position position="128"/>
    </location>
    <ligand>
        <name>ADP</name>
        <dbReference type="ChEBI" id="CHEBI:456216"/>
        <label>1</label>
    </ligand>
</feature>
<dbReference type="SUPFAM" id="SSF52540">
    <property type="entry name" value="P-loop containing nucleoside triphosphate hydrolases"/>
    <property type="match status" value="2"/>
</dbReference>
<evidence type="ECO:0000256" key="8">
    <source>
        <dbReference type="ARBA" id="ARBA00022771"/>
    </source>
</evidence>
<proteinExistence type="evidence at protein level"/>
<feature type="binding site" evidence="22">
    <location>
        <position position="810"/>
    </location>
    <ligand>
        <name>ADP</name>
        <dbReference type="ChEBI" id="CHEBI:456216"/>
        <label>1</label>
    </ligand>
</feature>
<feature type="binding site" evidence="21 22">
    <location>
        <position position="617"/>
    </location>
    <ligand>
        <name>ADP</name>
        <dbReference type="ChEBI" id="CHEBI:456216"/>
        <label>2</label>
    </ligand>
</feature>
<feature type="binding site" evidence="21 22">
    <location>
        <position position="613"/>
    </location>
    <ligand>
        <name>ADP</name>
        <dbReference type="ChEBI" id="CHEBI:456216"/>
        <label>2</label>
    </ligand>
</feature>
<keyword evidence="3 21" id="KW-0479">Metal-binding</keyword>
<evidence type="ECO:0000256" key="14">
    <source>
        <dbReference type="ARBA" id="ARBA00038000"/>
    </source>
</evidence>
<feature type="binding site" evidence="21 22">
    <location>
        <position position="616"/>
    </location>
    <ligand>
        <name>ADP</name>
        <dbReference type="ChEBI" id="CHEBI:456216"/>
        <label>2</label>
    </ligand>
</feature>
<feature type="binding site" evidence="22">
    <location>
        <position position="455"/>
    </location>
    <ligand>
        <name>ADP</name>
        <dbReference type="ChEBI" id="CHEBI:456216"/>
        <label>2</label>
    </ligand>
</feature>
<evidence type="ECO:0007829" key="21">
    <source>
        <dbReference type="PDB" id="2VF7"/>
    </source>
</evidence>
<dbReference type="AlphaFoldDB" id="Q9RYW8"/>
<dbReference type="Pfam" id="PF17755">
    <property type="entry name" value="UvrA_DNA-bind"/>
    <property type="match status" value="1"/>
</dbReference>
<dbReference type="Gene3D" id="3.40.50.300">
    <property type="entry name" value="P-loop containing nucleotide triphosphate hydrolases"/>
    <property type="match status" value="2"/>
</dbReference>
<dbReference type="InterPro" id="IPR041552">
    <property type="entry name" value="UvrA_DNA-bd"/>
</dbReference>
<feature type="binding site" evidence="21">
    <location>
        <position position="104"/>
    </location>
    <ligand>
        <name>ADP</name>
        <dbReference type="ChEBI" id="CHEBI:456216"/>
        <label>1</label>
    </ligand>
</feature>
<dbReference type="EMBL" id="AE001825">
    <property type="protein sequence ID" value="AAF12187.1"/>
    <property type="molecule type" value="Genomic_DNA"/>
</dbReference>
<dbReference type="PDB" id="2VF8">
    <property type="method" value="X-ray"/>
    <property type="resolution" value="3.00 A"/>
    <property type="chains" value="A/B=81-922"/>
</dbReference>
<comment type="subcellular location">
    <subcellularLocation>
        <location evidence="1">Cytoplasm</location>
    </subcellularLocation>
</comment>
<dbReference type="PANTHER" id="PTHR43152">
    <property type="entry name" value="UVRABC SYSTEM PROTEIN A"/>
    <property type="match status" value="1"/>
</dbReference>
<feature type="binding site" evidence="21 22">
    <location>
        <position position="724"/>
    </location>
    <ligand>
        <name>Zn(2+)</name>
        <dbReference type="ChEBI" id="CHEBI:29105"/>
        <label>2</label>
    </ligand>
</feature>
<feature type="binding site" evidence="21 22">
    <location>
        <position position="370"/>
    </location>
    <ligand>
        <name>Zn(2+)</name>
        <dbReference type="ChEBI" id="CHEBI:29105"/>
        <label>1</label>
    </ligand>
</feature>
<dbReference type="PROSITE" id="PS00211">
    <property type="entry name" value="ABC_TRANSPORTER_1"/>
    <property type="match status" value="2"/>
</dbReference>
<evidence type="ECO:0000256" key="7">
    <source>
        <dbReference type="ARBA" id="ARBA00022769"/>
    </source>
</evidence>
<evidence type="ECO:0000256" key="11">
    <source>
        <dbReference type="ARBA" id="ARBA00022881"/>
    </source>
</evidence>
<keyword evidence="7" id="KW-0228">DNA excision</keyword>
<reference evidence="21 22" key="2">
    <citation type="journal article" date="2009" name="Structure">
        <title>Structural and mutational analyses of Deinococcus radiodurans UvrA2 provide insight into DNA binding and damage recognition by UvrAs.</title>
        <authorList>
            <person name="Timmins J."/>
            <person name="Gordon E."/>
            <person name="Caria S."/>
            <person name="Leonard G."/>
            <person name="Acajjaoui S."/>
            <person name="Kuo M.S."/>
            <person name="Monchois V."/>
            <person name="McSweeney S."/>
        </authorList>
    </citation>
    <scope>X-RAY CRYSTALLOGRAPHY (2.30 ANGSTROMS) OF 81-922 IN COMPLEX WITH ADP AND ZN(2+)</scope>
</reference>
<feature type="binding site" evidence="21 22">
    <location>
        <position position="131"/>
    </location>
    <ligand>
        <name>ADP</name>
        <dbReference type="ChEBI" id="CHEBI:456216"/>
        <label>1</label>
    </ligand>
</feature>
<feature type="binding site" evidence="22">
    <location>
        <position position="181"/>
    </location>
    <ligand>
        <name>ADP</name>
        <dbReference type="ChEBI" id="CHEBI:456216"/>
        <label>1</label>
    </ligand>
</feature>
<feature type="binding site" evidence="21 22">
    <location>
        <position position="721"/>
    </location>
    <ligand>
        <name>Zn(2+)</name>
        <dbReference type="ChEBI" id="CHEBI:29105"/>
        <label>2</label>
    </ligand>
</feature>
<dbReference type="SMR" id="Q9RYW8"/>
<protein>
    <recommendedName>
        <fullName evidence="15">UvrABC system protein A</fullName>
    </recommendedName>
    <alternativeName>
        <fullName evidence="16">Excinuclease ABC subunit A</fullName>
    </alternativeName>
</protein>
<evidence type="ECO:0000256" key="17">
    <source>
        <dbReference type="SAM" id="MobiDB-lite"/>
    </source>
</evidence>
<dbReference type="InterPro" id="IPR004602">
    <property type="entry name" value="UvrA"/>
</dbReference>
<dbReference type="eggNOG" id="COG0178">
    <property type="taxonomic scope" value="Bacteria"/>
</dbReference>
<dbReference type="InterPro" id="IPR003439">
    <property type="entry name" value="ABC_transporter-like_ATP-bd"/>
</dbReference>
<dbReference type="NCBIfam" id="TIGR00630">
    <property type="entry name" value="uvra"/>
    <property type="match status" value="1"/>
</dbReference>
<keyword evidence="2" id="KW-0963">Cytoplasm</keyword>
<evidence type="ECO:0000256" key="5">
    <source>
        <dbReference type="ARBA" id="ARBA00022741"/>
    </source>
</evidence>
<evidence type="ECO:0000256" key="6">
    <source>
        <dbReference type="ARBA" id="ARBA00022763"/>
    </source>
</evidence>
<dbReference type="Gene3D" id="1.10.8.280">
    <property type="entry name" value="ABC transporter ATPase domain-like"/>
    <property type="match status" value="1"/>
</dbReference>
<dbReference type="GO" id="GO:0042802">
    <property type="term" value="F:identical protein binding"/>
    <property type="evidence" value="ECO:0000353"/>
    <property type="project" value="IntAct"/>
</dbReference>
<dbReference type="GO" id="GO:0006289">
    <property type="term" value="P:nucleotide-excision repair"/>
    <property type="evidence" value="ECO:0007669"/>
    <property type="project" value="InterPro"/>
</dbReference>
<keyword evidence="9 21" id="KW-0862">Zinc</keyword>
<evidence type="ECO:0000256" key="9">
    <source>
        <dbReference type="ARBA" id="ARBA00022833"/>
    </source>
</evidence>
<dbReference type="EnsemblBacteria" id="AAF12187">
    <property type="protein sequence ID" value="AAF12187"/>
    <property type="gene ID" value="DR_A0188"/>
</dbReference>
<dbReference type="InterPro" id="IPR027417">
    <property type="entry name" value="P-loop_NTPase"/>
</dbReference>
<feature type="binding site" evidence="21 22">
    <location>
        <position position="614"/>
    </location>
    <ligand>
        <name>ADP</name>
        <dbReference type="ChEBI" id="CHEBI:456216"/>
        <label>2</label>
    </ligand>
</feature>
<dbReference type="GO" id="GO:0003677">
    <property type="term" value="F:DNA binding"/>
    <property type="evidence" value="ECO:0000318"/>
    <property type="project" value="GO_Central"/>
</dbReference>
<keyword evidence="6" id="KW-0227">DNA damage</keyword>
<feature type="binding site" evidence="21 22">
    <location>
        <position position="450"/>
    </location>
    <ligand>
        <name>ADP</name>
        <dbReference type="ChEBI" id="CHEBI:456216"/>
        <label>2</label>
    </ligand>
</feature>
<accession>Q9RYW8</accession>
<comment type="similarity">
    <text evidence="14">Belongs to the ABC transporter superfamily. UvrA family.</text>
</comment>
<name>Q9RYW8_DEIRA</name>
<feature type="binding site" evidence="21 22">
    <location>
        <position position="126"/>
    </location>
    <ligand>
        <name>ADP</name>
        <dbReference type="ChEBI" id="CHEBI:456216"/>
        <label>1</label>
    </ligand>
</feature>
<dbReference type="PATRIC" id="fig|243230.17.peg.3077"/>
<evidence type="ECO:0000256" key="1">
    <source>
        <dbReference type="ARBA" id="ARBA00004496"/>
    </source>
</evidence>
<dbReference type="GO" id="GO:0016887">
    <property type="term" value="F:ATP hydrolysis activity"/>
    <property type="evidence" value="ECO:0007669"/>
    <property type="project" value="InterPro"/>
</dbReference>
<dbReference type="Gene3D" id="1.20.1580.10">
    <property type="entry name" value="ABC transporter ATPase like domain"/>
    <property type="match status" value="2"/>
</dbReference>
<evidence type="ECO:0000256" key="2">
    <source>
        <dbReference type="ARBA" id="ARBA00022490"/>
    </source>
</evidence>
<dbReference type="PDB" id="2VF7">
    <property type="method" value="X-ray"/>
    <property type="resolution" value="2.30 A"/>
    <property type="chains" value="A/B/C=81-922"/>
</dbReference>
<evidence type="ECO:0000313" key="20">
    <source>
        <dbReference type="Proteomes" id="UP000002524"/>
    </source>
</evidence>
<feature type="binding site" evidence="21 22">
    <location>
        <position position="130"/>
    </location>
    <ligand>
        <name>ADP</name>
        <dbReference type="ChEBI" id="CHEBI:456216"/>
        <label>1</label>
    </ligand>
</feature>
<dbReference type="PROSITE" id="PS50893">
    <property type="entry name" value="ABC_TRANSPORTER_2"/>
    <property type="match status" value="1"/>
</dbReference>
<dbReference type="FunFam" id="1.20.1580.10:FF:000002">
    <property type="entry name" value="UvrABC system protein A"/>
    <property type="match status" value="1"/>
</dbReference>
<dbReference type="KEGG" id="dra:DR_A0188"/>
<dbReference type="GO" id="GO:0005829">
    <property type="term" value="C:cytosol"/>
    <property type="evidence" value="ECO:0000318"/>
    <property type="project" value="GO_Central"/>
</dbReference>
<feature type="region of interest" description="Disordered" evidence="17">
    <location>
        <begin position="632"/>
        <end position="655"/>
    </location>
</feature>
<dbReference type="InterPro" id="IPR017871">
    <property type="entry name" value="ABC_transporter-like_CS"/>
</dbReference>
<dbReference type="GO" id="GO:0005524">
    <property type="term" value="F:ATP binding"/>
    <property type="evidence" value="ECO:0007669"/>
    <property type="project" value="UniProtKB-KW"/>
</dbReference>
<feature type="binding site" evidence="22">
    <location>
        <position position="648"/>
    </location>
    <ligand>
        <name>ADP</name>
        <dbReference type="ChEBI" id="CHEBI:456216"/>
        <label>2</label>
    </ligand>
</feature>
<feature type="binding site" evidence="21 22">
    <location>
        <position position="747"/>
    </location>
    <ligand>
        <name>Zn(2+)</name>
        <dbReference type="ChEBI" id="CHEBI:29105"/>
        <label>2</label>
    </ligand>
</feature>
<dbReference type="OrthoDB" id="9809851at2"/>
<evidence type="ECO:0000313" key="19">
    <source>
        <dbReference type="EMBL" id="AAF12187.1"/>
    </source>
</evidence>
<dbReference type="PIR" id="D75615">
    <property type="entry name" value="D75615"/>
</dbReference>
<feature type="binding site" evidence="21 22">
    <location>
        <position position="231"/>
    </location>
    <ligand>
        <name>Zn(2+)</name>
        <dbReference type="ChEBI" id="CHEBI:29105"/>
        <label>1</label>
    </ligand>
</feature>
<feature type="binding site" evidence="21 22">
    <location>
        <position position="367"/>
    </location>
    <ligand>
        <name>Zn(2+)</name>
        <dbReference type="ChEBI" id="CHEBI:29105"/>
        <label>1</label>
    </ligand>
</feature>
<evidence type="ECO:0000256" key="16">
    <source>
        <dbReference type="ARBA" id="ARBA00042156"/>
    </source>
</evidence>
<keyword evidence="12" id="KW-0238">DNA-binding</keyword>
<evidence type="ECO:0000256" key="4">
    <source>
        <dbReference type="ARBA" id="ARBA00022737"/>
    </source>
</evidence>
<evidence type="ECO:0000256" key="13">
    <source>
        <dbReference type="ARBA" id="ARBA00023204"/>
    </source>
</evidence>
<gene>
    <name evidence="19" type="ordered locus">DR_A0188</name>
</gene>
<feature type="binding site" evidence="21 22">
    <location>
        <position position="129"/>
    </location>
    <ligand>
        <name>ADP</name>
        <dbReference type="ChEBI" id="CHEBI:456216"/>
        <label>1</label>
    </ligand>
</feature>
<evidence type="ECO:0007829" key="22">
    <source>
        <dbReference type="PDB" id="2VF8"/>
    </source>
</evidence>
<dbReference type="STRING" id="243230.DR_A0188"/>
<dbReference type="PDBsum" id="2VF8"/>
<dbReference type="EvolutionaryTrace" id="Q9RYW8"/>
<feature type="domain" description="ABC transporter" evidence="18">
    <location>
        <begin position="583"/>
        <end position="912"/>
    </location>
</feature>
<feature type="binding site" evidence="21 22">
    <location>
        <position position="806"/>
    </location>
    <ligand>
        <name>ADP</name>
        <dbReference type="ChEBI" id="CHEBI:456216"/>
        <label>1</label>
    </ligand>
</feature>
<evidence type="ECO:0000256" key="3">
    <source>
        <dbReference type="ARBA" id="ARBA00022723"/>
    </source>
</evidence>
<feature type="binding site" evidence="21 22">
    <location>
        <position position="234"/>
    </location>
    <ligand>
        <name>Zn(2+)</name>
        <dbReference type="ChEBI" id="CHEBI:29105"/>
        <label>1</label>
    </ligand>
</feature>
<comment type="interaction">
    <interactant intactId="EBI-15769194">
        <id>Q9RYW8</id>
    </interactant>
    <interactant intactId="EBI-15769194">
        <id>Q9RYW8</id>
        <label>DR_A0188</label>
    </interactant>
    <organismsDiffer>false</organismsDiffer>
    <experiments>4</experiments>
</comment>
<feature type="binding site" evidence="21 22">
    <location>
        <position position="744"/>
    </location>
    <ligand>
        <name>Zn(2+)</name>
        <dbReference type="ChEBI" id="CHEBI:29105"/>
        <label>2</label>
    </ligand>
</feature>
<reference evidence="19 20" key="1">
    <citation type="journal article" date="1999" name="Science">
        <title>Genome sequence of the radioresistant bacterium Deinococcus radiodurans R1.</title>
        <authorList>
            <person name="White O."/>
            <person name="Eisen J.A."/>
            <person name="Heidelberg J.F."/>
            <person name="Hickey E.K."/>
            <person name="Peterson J.D."/>
            <person name="Dodson R.J."/>
            <person name="Haft D.H."/>
            <person name="Gwinn M.L."/>
            <person name="Nelson W.C."/>
            <person name="Richardson D.L."/>
            <person name="Moffat K.S."/>
            <person name="Qin H."/>
            <person name="Jiang L."/>
            <person name="Pamphile W."/>
            <person name="Crosby M."/>
            <person name="Shen M."/>
            <person name="Vamathevan J.J."/>
            <person name="Lam P."/>
            <person name="McDonald L."/>
            <person name="Utterback T."/>
            <person name="Zalewski C."/>
            <person name="Makarova K.S."/>
            <person name="Aravind L."/>
            <person name="Daly M.J."/>
            <person name="Minton K.W."/>
            <person name="Fleischmann R.D."/>
            <person name="Ketchum K.A."/>
            <person name="Nelson K.E."/>
            <person name="Salzberg S."/>
            <person name="Smith H.O."/>
            <person name="Venter J.C."/>
            <person name="Fraser C.M."/>
        </authorList>
    </citation>
    <scope>NUCLEOTIDE SEQUENCE [LARGE SCALE GENOMIC DNA]</scope>
    <source>
        <strain evidence="20">ATCC 13939 / DSM 20539 / JCM 16871 / LMG 4051 / NBRC 15346 / NCIMB 9279 / R1 / VKM B-1422</strain>
    </source>
</reference>
<feature type="binding site" evidence="21 22">
    <location>
        <position position="615"/>
    </location>
    <ligand>
        <name>ADP</name>
        <dbReference type="ChEBI" id="CHEBI:456216"/>
        <label>2</label>
    </ligand>
</feature>
<dbReference type="PANTHER" id="PTHR43152:SF1">
    <property type="entry name" value="UVRA PROTEIN"/>
    <property type="match status" value="1"/>
</dbReference>
<feature type="binding site" evidence="21 22">
    <location>
        <position position="618"/>
    </location>
    <ligand>
        <name>ADP</name>
        <dbReference type="ChEBI" id="CHEBI:456216"/>
        <label>2</label>
    </ligand>
</feature>
<dbReference type="PDBsum" id="2VF7"/>
<evidence type="ECO:0000256" key="15">
    <source>
        <dbReference type="ARBA" id="ARBA00039316"/>
    </source>
</evidence>
<keyword evidence="8" id="KW-0863">Zinc-finger</keyword>
<keyword evidence="4" id="KW-0677">Repeat</keyword>
<dbReference type="DIP" id="DIP-48318N"/>
<dbReference type="IntAct" id="Q9RYW8">
    <property type="interactions" value="1"/>
</dbReference>
<keyword evidence="20" id="KW-1185">Reference proteome</keyword>
<dbReference type="GO" id="GO:0008270">
    <property type="term" value="F:zinc ion binding"/>
    <property type="evidence" value="ECO:0007669"/>
    <property type="project" value="UniProtKB-KW"/>
</dbReference>
<sequence>MVTSSSMRRCRGALSLSFWIFLVLRSVLSRPVFGAAAGPAVQSARQCSASRGTGESDPPPFQPTLRLFPPSRRRRSYCRAMTPSRPSPDFPDGGFVQVRGARQHNLKDISVKVPRDALVVFTGVSGSGKSSLAFGTLYAEAQRRYLESVSPYARRLFNQAGVPDVDAIDGLPPAVALQQARGTPTARSSVGSVTTLSNLLRMLYSRAGDYPPGQGIVYAEGFSPNTPEGACPECHGLGRVYTVTEDSMVPDPSLTIRERAVAAWPQAWGGQNQRDILVTLGIDVDVPWRELPEETRHWILFTDEQPVVPVYPGLTPAETQRALKKKMEPSYMGTFSSARRHVLHTFANTESASMKKRVQGYMISEECPLCHGKRLRQEALNVTFAGLDITELSRLPLARVSELLRPYAEEREPGHAERVKNRPEQAIALQRMAADLVKRLDVLLHLGLGYLGLDRSTPTLSPGELQRLRLATQLYSNLFGVVYVLDEPSAGLHPADTEALLSALENLKRGGNSLFVVEHDLDVIRRADWLVDVGPEAGEKGGEILYSGPPEGLKHVPESQTGQYLFADRHTEPHTPREPAGWLELNGVTRNNLDNLDVRFPLGVMTSVTGVSGSGKSTLVSQALVDALAAHFGQPVNPDPEDDEDPADHTAGSARLGGDLAQITRLVRVDQKPIGRTPRSNMATYTGLFDQVRKLFAATPLAKKRGYNAGRFSFNVKGGRCEHCQGEGWVMVELLFLPSVYAPCPVCHGTRYNAETLEVEYRGKNIADVLALTVDEAHDFFADESAIFRALDTLREVGLGYLRLGQPATELSGGEAQRIKLATELQRSGRGGTVYVLDEPTTGLHPADVERLQRQLVKLVDAGNTVIAVEHKMQVVAASDWVLDIGPGAGEDGGRLVAQGTPAEVAQAAGSVTAPYLRAALR</sequence>
<dbReference type="Proteomes" id="UP000002524">
    <property type="component" value="Chromosome 2"/>
</dbReference>
<keyword evidence="10" id="KW-0067">ATP-binding</keyword>
<dbReference type="GO" id="GO:0004518">
    <property type="term" value="F:nuclease activity"/>
    <property type="evidence" value="ECO:0007669"/>
    <property type="project" value="UniProtKB-KW"/>
</dbReference>
<dbReference type="HOGENOM" id="CLU_001370_2_1_0"/>
<feature type="binding site" evidence="22">
    <location>
        <position position="127"/>
    </location>
    <ligand>
        <name>ADP</name>
        <dbReference type="ChEBI" id="CHEBI:456216"/>
        <label>1</label>
    </ligand>
</feature>
<dbReference type="InParanoid" id="Q9RYW8"/>
<dbReference type="PaxDb" id="243230-DR_A0188"/>
<keyword evidence="11" id="KW-0267">Excision nuclease</keyword>
<keyword evidence="5 21" id="KW-0547">Nucleotide-binding</keyword>
<dbReference type="GO" id="GO:0009380">
    <property type="term" value="C:excinuclease repair complex"/>
    <property type="evidence" value="ECO:0007669"/>
    <property type="project" value="InterPro"/>
</dbReference>
<keyword evidence="21 22" id="KW-0002">3D-structure</keyword>
<feature type="binding site" evidence="22">
    <location>
        <position position="592"/>
    </location>
    <ligand>
        <name>ADP</name>
        <dbReference type="ChEBI" id="CHEBI:456216"/>
        <label>2</label>
    </ligand>
</feature>
<evidence type="ECO:0000256" key="10">
    <source>
        <dbReference type="ARBA" id="ARBA00022840"/>
    </source>
</evidence>
<dbReference type="GO" id="GO:0006974">
    <property type="term" value="P:DNA damage response"/>
    <property type="evidence" value="ECO:0000318"/>
    <property type="project" value="GO_Central"/>
</dbReference>
<keyword evidence="13" id="KW-0234">DNA repair</keyword>
<evidence type="ECO:0000256" key="12">
    <source>
        <dbReference type="ARBA" id="ARBA00023125"/>
    </source>
</evidence>
<evidence type="ECO:0000259" key="18">
    <source>
        <dbReference type="PROSITE" id="PS50893"/>
    </source>
</evidence>